<organism evidence="1 2">
    <name type="scientific">Romanomermis culicivorax</name>
    <name type="common">Nematode worm</name>
    <dbReference type="NCBI Taxonomy" id="13658"/>
    <lineage>
        <taxon>Eukaryota</taxon>
        <taxon>Metazoa</taxon>
        <taxon>Ecdysozoa</taxon>
        <taxon>Nematoda</taxon>
        <taxon>Enoplea</taxon>
        <taxon>Dorylaimia</taxon>
        <taxon>Mermithida</taxon>
        <taxon>Mermithoidea</taxon>
        <taxon>Mermithidae</taxon>
        <taxon>Romanomermis</taxon>
    </lineage>
</organism>
<protein>
    <submittedName>
        <fullName evidence="2">Uncharacterized protein</fullName>
    </submittedName>
</protein>
<dbReference type="AlphaFoldDB" id="A0A915HI07"/>
<proteinExistence type="predicted"/>
<evidence type="ECO:0000313" key="2">
    <source>
        <dbReference type="WBParaSite" id="nRc.2.0.1.t01642-RA"/>
    </source>
</evidence>
<reference evidence="2" key="1">
    <citation type="submission" date="2022-11" db="UniProtKB">
        <authorList>
            <consortium name="WormBaseParasite"/>
        </authorList>
    </citation>
    <scope>IDENTIFICATION</scope>
</reference>
<dbReference type="Proteomes" id="UP000887565">
    <property type="component" value="Unplaced"/>
</dbReference>
<evidence type="ECO:0000313" key="1">
    <source>
        <dbReference type="Proteomes" id="UP000887565"/>
    </source>
</evidence>
<keyword evidence="1" id="KW-1185">Reference proteome</keyword>
<dbReference type="WBParaSite" id="nRc.2.0.1.t01642-RA">
    <property type="protein sequence ID" value="nRc.2.0.1.t01642-RA"/>
    <property type="gene ID" value="nRc.2.0.1.g01642"/>
</dbReference>
<accession>A0A915HI07</accession>
<sequence>MYLVRFFVDDITGYSLAVNNIYENQLTACELIFYHTVLRVRWSPFGSLIIYDHQVDISIRRDVDCNFNASVYWLSHKLPSHNRDCKDVNVENGMASDVCSAAEDLENGQAYRLCYCFMEKNGQSDPCIDGRIKLIFQAGFGQQNMRTMKHEIVEYDECPKKCRNQNSRRYQLPMRNQLEQPICRTTVTKEVSVNVQHHQAEQTGHTLSVKLQQDTDCQLSLSYAIITSDKPVYYEDLGAWSSIEDLPLSLDEAACSSEIELSDELHTHLCIHFAQIRFNGWCYEGKIQVSWKDSILDPKNDVKIVLLKSPEEHLTTCHDRLKKSVTKSYSEPNAELKGTDCSEKK</sequence>
<name>A0A915HI07_ROMCU</name>